<name>A0ABD2XIH0_9HYME</name>
<evidence type="ECO:0000256" key="9">
    <source>
        <dbReference type="ARBA" id="ARBA00023224"/>
    </source>
</evidence>
<accession>A0ABD2XIH0</accession>
<dbReference type="GO" id="GO:0007165">
    <property type="term" value="P:signal transduction"/>
    <property type="evidence" value="ECO:0007669"/>
    <property type="project" value="UniProtKB-KW"/>
</dbReference>
<evidence type="ECO:0000256" key="6">
    <source>
        <dbReference type="ARBA" id="ARBA00022989"/>
    </source>
</evidence>
<feature type="transmembrane region" description="Helical" evidence="10">
    <location>
        <begin position="262"/>
        <end position="282"/>
    </location>
</feature>
<evidence type="ECO:0000256" key="10">
    <source>
        <dbReference type="RuleBase" id="RU351113"/>
    </source>
</evidence>
<keyword evidence="6 10" id="KW-1133">Transmembrane helix</keyword>
<evidence type="ECO:0000256" key="5">
    <source>
        <dbReference type="ARBA" id="ARBA00022725"/>
    </source>
</evidence>
<evidence type="ECO:0000313" key="12">
    <source>
        <dbReference type="Proteomes" id="UP001627154"/>
    </source>
</evidence>
<evidence type="ECO:0000256" key="3">
    <source>
        <dbReference type="ARBA" id="ARBA00022606"/>
    </source>
</evidence>
<dbReference type="GO" id="GO:0005886">
    <property type="term" value="C:plasma membrane"/>
    <property type="evidence" value="ECO:0007669"/>
    <property type="project" value="UniProtKB-SubCell"/>
</dbReference>
<protein>
    <recommendedName>
        <fullName evidence="10">Odorant receptor</fullName>
    </recommendedName>
</protein>
<keyword evidence="5 10" id="KW-0552">Olfaction</keyword>
<feature type="transmembrane region" description="Helical" evidence="10">
    <location>
        <begin position="163"/>
        <end position="185"/>
    </location>
</feature>
<dbReference type="GO" id="GO:0007608">
    <property type="term" value="P:sensory perception of smell"/>
    <property type="evidence" value="ECO:0007669"/>
    <property type="project" value="UniProtKB-KW"/>
</dbReference>
<evidence type="ECO:0000256" key="2">
    <source>
        <dbReference type="ARBA" id="ARBA00022475"/>
    </source>
</evidence>
<evidence type="ECO:0000256" key="4">
    <source>
        <dbReference type="ARBA" id="ARBA00022692"/>
    </source>
</evidence>
<comment type="subcellular location">
    <subcellularLocation>
        <location evidence="1 10">Cell membrane</location>
        <topology evidence="1 10">Multi-pass membrane protein</topology>
    </subcellularLocation>
</comment>
<evidence type="ECO:0000256" key="1">
    <source>
        <dbReference type="ARBA" id="ARBA00004651"/>
    </source>
</evidence>
<dbReference type="EMBL" id="JBJJXI010000023">
    <property type="protein sequence ID" value="KAL3404608.1"/>
    <property type="molecule type" value="Genomic_DNA"/>
</dbReference>
<keyword evidence="12" id="KW-1185">Reference proteome</keyword>
<dbReference type="InterPro" id="IPR004117">
    <property type="entry name" value="7tm6_olfct_rcpt"/>
</dbReference>
<keyword evidence="8 10" id="KW-0675">Receptor</keyword>
<comment type="similarity">
    <text evidence="10">Belongs to the insect chemoreceptor superfamily. Heteromeric odorant receptor channel (TC 1.A.69) family.</text>
</comment>
<keyword evidence="9 10" id="KW-0807">Transducer</keyword>
<dbReference type="Pfam" id="PF02949">
    <property type="entry name" value="7tm_6"/>
    <property type="match status" value="1"/>
</dbReference>
<keyword evidence="4 10" id="KW-0812">Transmembrane</keyword>
<dbReference type="AlphaFoldDB" id="A0ABD2XIH0"/>
<reference evidence="11 12" key="1">
    <citation type="journal article" date="2024" name="bioRxiv">
        <title>A reference genome for Trichogramma kaykai: A tiny desert-dwelling parasitoid wasp with competing sex-ratio distorters.</title>
        <authorList>
            <person name="Culotta J."/>
            <person name="Lindsey A.R."/>
        </authorList>
    </citation>
    <scope>NUCLEOTIDE SEQUENCE [LARGE SCALE GENOMIC DNA]</scope>
    <source>
        <strain evidence="11 12">KSX58</strain>
    </source>
</reference>
<feature type="transmembrane region" description="Helical" evidence="10">
    <location>
        <begin position="356"/>
        <end position="379"/>
    </location>
</feature>
<feature type="transmembrane region" description="Helical" evidence="10">
    <location>
        <begin position="66"/>
        <end position="85"/>
    </location>
</feature>
<feature type="transmembrane region" description="Helical" evidence="10">
    <location>
        <begin position="32"/>
        <end position="54"/>
    </location>
</feature>
<dbReference type="Proteomes" id="UP001627154">
    <property type="component" value="Unassembled WGS sequence"/>
</dbReference>
<keyword evidence="3 10" id="KW-0716">Sensory transduction</keyword>
<evidence type="ECO:0000256" key="8">
    <source>
        <dbReference type="ARBA" id="ARBA00023170"/>
    </source>
</evidence>
<keyword evidence="2" id="KW-1003">Cell membrane</keyword>
<evidence type="ECO:0000313" key="11">
    <source>
        <dbReference type="EMBL" id="KAL3404608.1"/>
    </source>
</evidence>
<comment type="caution">
    <text evidence="11">The sequence shown here is derived from an EMBL/GenBank/DDBJ whole genome shotgun (WGS) entry which is preliminary data.</text>
</comment>
<dbReference type="PANTHER" id="PTHR21137:SF35">
    <property type="entry name" value="ODORANT RECEPTOR 19A-RELATED"/>
    <property type="match status" value="1"/>
</dbReference>
<gene>
    <name evidence="11" type="ORF">TKK_002673</name>
</gene>
<sequence length="389" mass="44600">MLELQFKVLSSIGFWCPRSWSSSGLTEKLYRCYSVLLVTPMYSLVLCQAAGLLLTRQSFDEFNETFFIVLSTGFAAFKGSCDLWNRAKIIRLVDMFSEPFCLPRCQRESGIQKTYDQMCRKIEIILLCVVEFTAGVFLLGPLISHSRELPYKVLLPYDLNDTLIFSLSYVHQTFSCIIITVVTMTNNALIVGFMMQLCSQLDILKLRFRKASDKIKEHLEKEVASEKLSNRTSKQMEVQIIRELAQHHLHTYNLAETFCETFHGTIVGEFCINSLVICVSVYKLSLNAETIAEILFNVLYLTCIMGEFLIYCYYGNEVTYKSTTFFEAIAVIDWNPMSKEFKKNIIFIMSRASKPIFISCGAYVYLTLESFMAVVKLSFSVFNVLKSTL</sequence>
<proteinExistence type="inferred from homology"/>
<feature type="transmembrane region" description="Helical" evidence="10">
    <location>
        <begin position="294"/>
        <end position="314"/>
    </location>
</feature>
<keyword evidence="7 10" id="KW-0472">Membrane</keyword>
<feature type="transmembrane region" description="Helical" evidence="10">
    <location>
        <begin position="124"/>
        <end position="143"/>
    </location>
</feature>
<dbReference type="PANTHER" id="PTHR21137">
    <property type="entry name" value="ODORANT RECEPTOR"/>
    <property type="match status" value="1"/>
</dbReference>
<evidence type="ECO:0000256" key="7">
    <source>
        <dbReference type="ARBA" id="ARBA00023136"/>
    </source>
</evidence>
<organism evidence="11 12">
    <name type="scientific">Trichogramma kaykai</name>
    <dbReference type="NCBI Taxonomy" id="54128"/>
    <lineage>
        <taxon>Eukaryota</taxon>
        <taxon>Metazoa</taxon>
        <taxon>Ecdysozoa</taxon>
        <taxon>Arthropoda</taxon>
        <taxon>Hexapoda</taxon>
        <taxon>Insecta</taxon>
        <taxon>Pterygota</taxon>
        <taxon>Neoptera</taxon>
        <taxon>Endopterygota</taxon>
        <taxon>Hymenoptera</taxon>
        <taxon>Apocrita</taxon>
        <taxon>Proctotrupomorpha</taxon>
        <taxon>Chalcidoidea</taxon>
        <taxon>Trichogrammatidae</taxon>
        <taxon>Trichogramma</taxon>
    </lineage>
</organism>